<dbReference type="EMBL" id="CP115156">
    <property type="protein sequence ID" value="WBL31561.1"/>
    <property type="molecule type" value="Genomic_DNA"/>
</dbReference>
<dbReference type="InterPro" id="IPR015813">
    <property type="entry name" value="Pyrv/PenolPyrv_kinase-like_dom"/>
</dbReference>
<keyword evidence="3" id="KW-0460">Magnesium</keyword>
<dbReference type="PANTHER" id="PTHR32308">
    <property type="entry name" value="LYASE BETA SUBUNIT, PUTATIVE (AFU_ORTHOLOGUE AFUA_4G13030)-RELATED"/>
    <property type="match status" value="1"/>
</dbReference>
<dbReference type="InterPro" id="IPR005000">
    <property type="entry name" value="Aldolase/citrate-lyase_domain"/>
</dbReference>
<name>A0ABY7M1H4_9MOLU</name>
<evidence type="ECO:0000313" key="5">
    <source>
        <dbReference type="EMBL" id="WBL31561.1"/>
    </source>
</evidence>
<dbReference type="InterPro" id="IPR040442">
    <property type="entry name" value="Pyrv_kinase-like_dom_sf"/>
</dbReference>
<dbReference type="SUPFAM" id="SSF51621">
    <property type="entry name" value="Phosphoenolpyruvate/pyruvate domain"/>
    <property type="match status" value="1"/>
</dbReference>
<keyword evidence="2" id="KW-0479">Metal-binding</keyword>
<dbReference type="GO" id="GO:0016829">
    <property type="term" value="F:lyase activity"/>
    <property type="evidence" value="ECO:0007669"/>
    <property type="project" value="UniProtKB-KW"/>
</dbReference>
<dbReference type="PANTHER" id="PTHR32308:SF10">
    <property type="entry name" value="CITRATE LYASE SUBUNIT BETA"/>
    <property type="match status" value="1"/>
</dbReference>
<keyword evidence="5" id="KW-0456">Lyase</keyword>
<dbReference type="InterPro" id="IPR011206">
    <property type="entry name" value="Citrate_lyase_beta/mcl1/mcl2"/>
</dbReference>
<evidence type="ECO:0000259" key="4">
    <source>
        <dbReference type="Pfam" id="PF03328"/>
    </source>
</evidence>
<gene>
    <name evidence="5" type="ORF">O7R10_00660</name>
</gene>
<feature type="domain" description="HpcH/HpaI aldolase/citrate lyase" evidence="4">
    <location>
        <begin position="6"/>
        <end position="227"/>
    </location>
</feature>
<evidence type="ECO:0000256" key="2">
    <source>
        <dbReference type="ARBA" id="ARBA00022723"/>
    </source>
</evidence>
<proteinExistence type="predicted"/>
<organism evidence="5 6">
    <name type="scientific">Candidatus Phytoplasma sacchari</name>
    <dbReference type="NCBI Taxonomy" id="2609813"/>
    <lineage>
        <taxon>Bacteria</taxon>
        <taxon>Bacillati</taxon>
        <taxon>Mycoplasmatota</taxon>
        <taxon>Mollicutes</taxon>
        <taxon>Acholeplasmatales</taxon>
        <taxon>Acholeplasmataceae</taxon>
        <taxon>Candidatus Phytoplasma</taxon>
        <taxon>16SrXI (Rice yellow dwarf group)</taxon>
    </lineage>
</organism>
<dbReference type="Gene3D" id="3.20.20.60">
    <property type="entry name" value="Phosphoenolpyruvate-binding domains"/>
    <property type="match status" value="1"/>
</dbReference>
<reference evidence="5" key="1">
    <citation type="submission" date="2022-12" db="EMBL/GenBank/DDBJ databases">
        <title>Genomic Characterization of Candidatus Phytoplasma sacchari in China.</title>
        <authorList>
            <person name="Zhang R.-Y."/>
        </authorList>
    </citation>
    <scope>NUCLEOTIDE SEQUENCE [LARGE SCALE GENOMIC DNA]</scope>
    <source>
        <strain evidence="5">SCWL1</strain>
    </source>
</reference>
<dbReference type="Pfam" id="PF03328">
    <property type="entry name" value="HpcH_HpaI"/>
    <property type="match status" value="1"/>
</dbReference>
<dbReference type="Proteomes" id="UP001210120">
    <property type="component" value="Chromosome"/>
</dbReference>
<comment type="cofactor">
    <cofactor evidence="1">
        <name>Mg(2+)</name>
        <dbReference type="ChEBI" id="CHEBI:18420"/>
    </cofactor>
</comment>
<evidence type="ECO:0000256" key="1">
    <source>
        <dbReference type="ARBA" id="ARBA00001946"/>
    </source>
</evidence>
<protein>
    <submittedName>
        <fullName evidence="5">Aldolase/citrate lyase family protein</fullName>
    </submittedName>
</protein>
<keyword evidence="6" id="KW-1185">Reference proteome</keyword>
<accession>A0ABY7M1H4</accession>
<sequence length="295" mass="33872">MKKNRKTMLFVPGNKSSLFKDIISYEMDTVMFDLEDSISLEEKDAARELTKNMINFFNYNQYNIEVCVRINHFNTPFYEEDLKEIVGYSKTNLIRLPKIESEKDINKIIEDIETIEKKTNRQEKIKIFCALESAKGILNAYKIAKSSSRIVGIALGGVDYLLDLNAYKTEQRHELLFARNMIVHAARAAKIDSFDCIYNNINDLEGLSKETQFVKELGFSGKSAIHPNQLPIINKIFTPSNKEIEEALKILENYNEHKKNNNSGVFSIDGKMIDKPVLQNAENILSKANIKNPLY</sequence>
<evidence type="ECO:0000313" key="6">
    <source>
        <dbReference type="Proteomes" id="UP001210120"/>
    </source>
</evidence>
<evidence type="ECO:0000256" key="3">
    <source>
        <dbReference type="ARBA" id="ARBA00022842"/>
    </source>
</evidence>
<dbReference type="PIRSF" id="PIRSF015582">
    <property type="entry name" value="Cit_lyase_B"/>
    <property type="match status" value="1"/>
</dbReference>